<dbReference type="InterPro" id="IPR041657">
    <property type="entry name" value="HTH_17"/>
</dbReference>
<evidence type="ECO:0000256" key="1">
    <source>
        <dbReference type="SAM" id="MobiDB-lite"/>
    </source>
</evidence>
<feature type="domain" description="Helix-turn-helix" evidence="2">
    <location>
        <begin position="3"/>
        <end position="52"/>
    </location>
</feature>
<dbReference type="Pfam" id="PF12728">
    <property type="entry name" value="HTH_17"/>
    <property type="match status" value="1"/>
</dbReference>
<accession>A0ABS5TC18</accession>
<evidence type="ECO:0000313" key="3">
    <source>
        <dbReference type="EMBL" id="MBT0767954.1"/>
    </source>
</evidence>
<sequence length="254" mass="27838">MAWIGVAEAARRLGVGSARVHQRIADGSLSARRIGSQWAIDESSLALVAERHRPGRPLSERSAWYLIAAGSSDAEALSGATAVERGRAEKRLAELLSRFTGQVVLTEVELRESARDLRLLLRNRAQRRLWRASVRDLPDLREDRRIALSGLSDPHSGIASGDLVEGYVEGGQVEALVHDYLLVEEVAESRANVVLHIGRHVSAAGEGRSLLLLAADLVEYRRPREEARAAELLSELANSRIENDPSGESHDRPT</sequence>
<evidence type="ECO:0000259" key="2">
    <source>
        <dbReference type="Pfam" id="PF12728"/>
    </source>
</evidence>
<dbReference type="RefSeq" id="WP_214154217.1">
    <property type="nucleotide sequence ID" value="NZ_JAHBAY010000001.1"/>
</dbReference>
<protein>
    <submittedName>
        <fullName evidence="3">Helix-turn-helix domain-containing protein</fullName>
    </submittedName>
</protein>
<organism evidence="3 4">
    <name type="scientific">Kineosporia corallincola</name>
    <dbReference type="NCBI Taxonomy" id="2835133"/>
    <lineage>
        <taxon>Bacteria</taxon>
        <taxon>Bacillati</taxon>
        <taxon>Actinomycetota</taxon>
        <taxon>Actinomycetes</taxon>
        <taxon>Kineosporiales</taxon>
        <taxon>Kineosporiaceae</taxon>
        <taxon>Kineosporia</taxon>
    </lineage>
</organism>
<dbReference type="EMBL" id="JAHBAY010000001">
    <property type="protein sequence ID" value="MBT0767954.1"/>
    <property type="molecule type" value="Genomic_DNA"/>
</dbReference>
<reference evidence="3 4" key="1">
    <citation type="submission" date="2021-05" db="EMBL/GenBank/DDBJ databases">
        <title>Kineosporia and Streptomyces sp. nov. two new marine actinobacteria isolated from Coral.</title>
        <authorList>
            <person name="Buangrab K."/>
            <person name="Sutthacheep M."/>
            <person name="Yeemin T."/>
            <person name="Harunari E."/>
            <person name="Igarashi Y."/>
            <person name="Kanchanasin P."/>
            <person name="Tanasupawat S."/>
            <person name="Phongsopitanun W."/>
        </authorList>
    </citation>
    <scope>NUCLEOTIDE SEQUENCE [LARGE SCALE GENOMIC DNA]</scope>
    <source>
        <strain evidence="3 4">J2-2</strain>
    </source>
</reference>
<keyword evidence="4" id="KW-1185">Reference proteome</keyword>
<gene>
    <name evidence="3" type="ORF">KIH74_03405</name>
</gene>
<evidence type="ECO:0000313" key="4">
    <source>
        <dbReference type="Proteomes" id="UP001197247"/>
    </source>
</evidence>
<dbReference type="Proteomes" id="UP001197247">
    <property type="component" value="Unassembled WGS sequence"/>
</dbReference>
<feature type="region of interest" description="Disordered" evidence="1">
    <location>
        <begin position="234"/>
        <end position="254"/>
    </location>
</feature>
<proteinExistence type="predicted"/>
<feature type="compositionally biased region" description="Basic and acidic residues" evidence="1">
    <location>
        <begin position="241"/>
        <end position="254"/>
    </location>
</feature>
<comment type="caution">
    <text evidence="3">The sequence shown here is derived from an EMBL/GenBank/DDBJ whole genome shotgun (WGS) entry which is preliminary data.</text>
</comment>
<name>A0ABS5TC18_9ACTN</name>